<evidence type="ECO:0000313" key="2">
    <source>
        <dbReference type="EMBL" id="RLK58424.1"/>
    </source>
</evidence>
<accession>A0A421B206</accession>
<evidence type="ECO:0000313" key="3">
    <source>
        <dbReference type="Proteomes" id="UP000282454"/>
    </source>
</evidence>
<proteinExistence type="predicted"/>
<comment type="caution">
    <text evidence="2">The sequence shown here is derived from an EMBL/GenBank/DDBJ whole genome shotgun (WGS) entry which is preliminary data.</text>
</comment>
<name>A0A421B206_9PSEU</name>
<protein>
    <submittedName>
        <fullName evidence="2">Uncharacterized protein</fullName>
    </submittedName>
</protein>
<reference evidence="2 3" key="1">
    <citation type="submission" date="2018-10" db="EMBL/GenBank/DDBJ databases">
        <title>Genomic Encyclopedia of Archaeal and Bacterial Type Strains, Phase II (KMG-II): from individual species to whole genera.</title>
        <authorList>
            <person name="Goeker M."/>
        </authorList>
    </citation>
    <scope>NUCLEOTIDE SEQUENCE [LARGE SCALE GENOMIC DNA]</scope>
    <source>
        <strain evidence="2 3">DSM 45657</strain>
    </source>
</reference>
<evidence type="ECO:0000256" key="1">
    <source>
        <dbReference type="SAM" id="MobiDB-lite"/>
    </source>
</evidence>
<organism evidence="2 3">
    <name type="scientific">Actinokineospora cianjurensis</name>
    <dbReference type="NCBI Taxonomy" id="585224"/>
    <lineage>
        <taxon>Bacteria</taxon>
        <taxon>Bacillati</taxon>
        <taxon>Actinomycetota</taxon>
        <taxon>Actinomycetes</taxon>
        <taxon>Pseudonocardiales</taxon>
        <taxon>Pseudonocardiaceae</taxon>
        <taxon>Actinokineospora</taxon>
    </lineage>
</organism>
<feature type="region of interest" description="Disordered" evidence="1">
    <location>
        <begin position="94"/>
        <end position="127"/>
    </location>
</feature>
<dbReference type="Proteomes" id="UP000282454">
    <property type="component" value="Unassembled WGS sequence"/>
</dbReference>
<keyword evidence="3" id="KW-1185">Reference proteome</keyword>
<dbReference type="EMBL" id="RCDD01000003">
    <property type="protein sequence ID" value="RLK58424.1"/>
    <property type="molecule type" value="Genomic_DNA"/>
</dbReference>
<sequence length="127" mass="13491">MEWAQGPYSHEVSAKSVTGSASGLLDIDSLAPELRLRVPDIPDAPVRLVVGRLLVLDPWLVHGTCKGRATALPHGSNVSRPELCSASGDHLQCQSSRGNESLHGRAVRAGSPPQTGVRSPSWPDLIE</sequence>
<gene>
    <name evidence="2" type="ORF">CLV68_4526</name>
</gene>
<dbReference type="AlphaFoldDB" id="A0A421B206"/>